<protein>
    <submittedName>
        <fullName evidence="3">Uncharacterized protein</fullName>
    </submittedName>
</protein>
<feature type="compositionally biased region" description="Basic and acidic residues" evidence="2">
    <location>
        <begin position="1141"/>
        <end position="1157"/>
    </location>
</feature>
<evidence type="ECO:0000313" key="3">
    <source>
        <dbReference type="EMBL" id="KUI64647.1"/>
    </source>
</evidence>
<accession>A0A194VKW9</accession>
<keyword evidence="4" id="KW-1185">Reference proteome</keyword>
<dbReference type="SMR" id="A0A194VKW9"/>
<dbReference type="EMBL" id="CM003098">
    <property type="protein sequence ID" value="KUI64647.1"/>
    <property type="molecule type" value="Genomic_DNA"/>
</dbReference>
<organism evidence="3 4">
    <name type="scientific">Cytospora mali</name>
    <name type="common">Apple Valsa canker fungus</name>
    <name type="synonym">Valsa mali</name>
    <dbReference type="NCBI Taxonomy" id="578113"/>
    <lineage>
        <taxon>Eukaryota</taxon>
        <taxon>Fungi</taxon>
        <taxon>Dikarya</taxon>
        <taxon>Ascomycota</taxon>
        <taxon>Pezizomycotina</taxon>
        <taxon>Sordariomycetes</taxon>
        <taxon>Sordariomycetidae</taxon>
        <taxon>Diaporthales</taxon>
        <taxon>Cytosporaceae</taxon>
        <taxon>Cytospora</taxon>
    </lineage>
</organism>
<reference evidence="3" key="1">
    <citation type="submission" date="2014-12" db="EMBL/GenBank/DDBJ databases">
        <title>Genome Sequence of Valsa Canker Pathogens Uncovers a Specific Adaption of Colonization on Woody Bark.</title>
        <authorList>
            <person name="Yin Z."/>
            <person name="Liu H."/>
            <person name="Gao X."/>
            <person name="Li Z."/>
            <person name="Song N."/>
            <person name="Ke X."/>
            <person name="Dai Q."/>
            <person name="Wu Y."/>
            <person name="Sun Y."/>
            <person name="Xu J.-R."/>
            <person name="Kang Z.K."/>
            <person name="Wang L."/>
            <person name="Huang L."/>
        </authorList>
    </citation>
    <scope>NUCLEOTIDE SEQUENCE [LARGE SCALE GENOMIC DNA]</scope>
    <source>
        <strain evidence="3">03-8</strain>
    </source>
</reference>
<dbReference type="OrthoDB" id="4188028at2759"/>
<name>A0A194VKW9_CYTMA</name>
<feature type="compositionally biased region" description="Basic residues" evidence="2">
    <location>
        <begin position="32"/>
        <end position="44"/>
    </location>
</feature>
<feature type="region of interest" description="Disordered" evidence="2">
    <location>
        <begin position="272"/>
        <end position="346"/>
    </location>
</feature>
<feature type="compositionally biased region" description="Low complexity" evidence="2">
    <location>
        <begin position="826"/>
        <end position="841"/>
    </location>
</feature>
<keyword evidence="1" id="KW-0175">Coiled coil</keyword>
<evidence type="ECO:0000313" key="4">
    <source>
        <dbReference type="Proteomes" id="UP000078559"/>
    </source>
</evidence>
<sequence length="1157" mass="128783">MSDAAVQQPSPTKRGRGRGRGASARGAASTRAGRKPVAGRRGRQKVYETSRAQAAHERQRDLKNAYAAVAAAMKPALEELADRNLDLLKSKFDAHQEVEQYAEITGVLNQRLQARLSELDAKLKLSTECANNEWTAEQQYTKQSFRNRWDDLIEDYLDAQLRRLDVLEELQRNRDPVTKPDESWNYKPITTEEAAEQGIYRKIYKGVEVPYPWLHPELVLETNKSKAVRTPSKRKTADLFEGQPTPKRPASALDEKASASIPRHIGGLLSAVAPEEPNSQPPSPSPVDDNGDLHYPPANEPAAGSRGRKRKHPPVRSPSLEGEESGGEEDETMPPVPNGASDPDAYGVRLINKRPRAGDMPNNRIMVPTLFQFDSHEIGFRDSTNDKSRGATKAKRRKFLGQPNSGSMFFDRTLWTYDATQYADGELDQETVQKHKLHPKHGLFLDSSVNESDPPRPYQSGWKPTVFVPPDGKLIHTSRSIRAAKAEDAYAKKTLQGMMSRFMEKRGMTEDDIHDPEAERLLREREERQLELEREEDEAQDEEERQLGAHNLRLLLDATTTVESQEAQDAKILQEAQNVSPILSRPSTMSRPYDAIRDVFGNSDLPPPAPSPQSRHEDAPAMNILADLAILGAEELHNVPPSTLKYEEAQHIPIQMPEPVRPKQLRDPQELVQGEDPLESQDYPDPQHPSAQMQLAMPEHFMGREQTYSVQPSLQPYQDRQVSQPPLAPPENFSYRGPGMPHEQQQMVQSMHAPQPFLGHQAPPPQAPPEAYAYRESEPPYENPQITRQAQLPPRLSDEHYIPVPNTDDALLDPQLFENGQPPPASQLQASQQPGQQQLPQHSGVLQQPQTSFFQTALNSPTTPTPQSSSHYPDYPEPPQASQYPGPPTASASRPGQAPDDSPGRTPFSNPSGMEAQPLPPLRPLHRDSGSGQLMLPTAPGPQIPQHIMMTQMDEAEHYPAPPPSQPYSDHPYPSNGYGPDQPLMSTEQGPRPGYMAQPMVHSSQQQPPPYPVQQPYPPVAPMGSQLPPHYENAPSGPPNQVLQSPPPYANSHSGVPPSPGRRSGSISSSRNNNKQYREIKPAPRQAESWDNNGSELRTLMYNPYEGIRDYSATAPPPSHGPTQIRGWTHTTGSRKSRGKNSTDSHIDPSLAREEKK</sequence>
<dbReference type="AlphaFoldDB" id="A0A194VKW9"/>
<evidence type="ECO:0000256" key="1">
    <source>
        <dbReference type="SAM" id="Coils"/>
    </source>
</evidence>
<feature type="compositionally biased region" description="Acidic residues" evidence="2">
    <location>
        <begin position="321"/>
        <end position="332"/>
    </location>
</feature>
<feature type="compositionally biased region" description="Polar residues" evidence="2">
    <location>
        <begin position="844"/>
        <end position="859"/>
    </location>
</feature>
<gene>
    <name evidence="3" type="ORF">VM1G_01028</name>
</gene>
<feature type="compositionally biased region" description="Low complexity" evidence="2">
    <location>
        <begin position="21"/>
        <end position="31"/>
    </location>
</feature>
<evidence type="ECO:0000256" key="2">
    <source>
        <dbReference type="SAM" id="MobiDB-lite"/>
    </source>
</evidence>
<feature type="compositionally biased region" description="Polar residues" evidence="2">
    <location>
        <begin position="706"/>
        <end position="724"/>
    </location>
</feature>
<dbReference type="Proteomes" id="UP000078559">
    <property type="component" value="Chromosome 1"/>
</dbReference>
<feature type="compositionally biased region" description="Low complexity" evidence="2">
    <location>
        <begin position="1052"/>
        <end position="1074"/>
    </location>
</feature>
<feature type="region of interest" description="Disordered" evidence="2">
    <location>
        <begin position="1108"/>
        <end position="1157"/>
    </location>
</feature>
<feature type="compositionally biased region" description="Low complexity" evidence="2">
    <location>
        <begin position="860"/>
        <end position="870"/>
    </location>
</feature>
<feature type="compositionally biased region" description="Pro residues" evidence="2">
    <location>
        <begin position="1007"/>
        <end position="1021"/>
    </location>
</feature>
<feature type="coiled-coil region" evidence="1">
    <location>
        <begin position="518"/>
        <end position="545"/>
    </location>
</feature>
<feature type="region of interest" description="Disordered" evidence="2">
    <location>
        <begin position="702"/>
        <end position="1095"/>
    </location>
</feature>
<feature type="region of interest" description="Disordered" evidence="2">
    <location>
        <begin position="224"/>
        <end position="257"/>
    </location>
</feature>
<proteinExistence type="predicted"/>
<feature type="region of interest" description="Disordered" evidence="2">
    <location>
        <begin position="1"/>
        <end position="59"/>
    </location>
</feature>
<feature type="compositionally biased region" description="Polar residues" evidence="2">
    <location>
        <begin position="1"/>
        <end position="11"/>
    </location>
</feature>